<accession>A0AAU2GXI2</accession>
<evidence type="ECO:0000256" key="1">
    <source>
        <dbReference type="SAM" id="MobiDB-lite"/>
    </source>
</evidence>
<organism evidence="2">
    <name type="scientific">Streptomyces sp. NBC_00060</name>
    <dbReference type="NCBI Taxonomy" id="2975636"/>
    <lineage>
        <taxon>Bacteria</taxon>
        <taxon>Bacillati</taxon>
        <taxon>Actinomycetota</taxon>
        <taxon>Actinomycetes</taxon>
        <taxon>Kitasatosporales</taxon>
        <taxon>Streptomycetaceae</taxon>
        <taxon>Streptomyces</taxon>
    </lineage>
</organism>
<evidence type="ECO:0000313" key="2">
    <source>
        <dbReference type="EMBL" id="WTU40387.1"/>
    </source>
</evidence>
<name>A0AAU2GXI2_9ACTN</name>
<dbReference type="NCBIfam" id="NF041121">
    <property type="entry name" value="SAV_2336_NTERM"/>
    <property type="match status" value="1"/>
</dbReference>
<feature type="region of interest" description="Disordered" evidence="1">
    <location>
        <begin position="48"/>
        <end position="129"/>
    </location>
</feature>
<proteinExistence type="predicted"/>
<dbReference type="InterPro" id="IPR047738">
    <property type="entry name" value="SAV_2336-like_N"/>
</dbReference>
<dbReference type="AlphaFoldDB" id="A0AAU2GXI2"/>
<dbReference type="EMBL" id="CP108253">
    <property type="protein sequence ID" value="WTU40387.1"/>
    <property type="molecule type" value="Genomic_DNA"/>
</dbReference>
<reference evidence="2" key="1">
    <citation type="submission" date="2022-10" db="EMBL/GenBank/DDBJ databases">
        <title>The complete genomes of actinobacterial strains from the NBC collection.</title>
        <authorList>
            <person name="Joergensen T.S."/>
            <person name="Alvarez Arevalo M."/>
            <person name="Sterndorff E.B."/>
            <person name="Faurdal D."/>
            <person name="Vuksanovic O."/>
            <person name="Mourched A.-S."/>
            <person name="Charusanti P."/>
            <person name="Shaw S."/>
            <person name="Blin K."/>
            <person name="Weber T."/>
        </authorList>
    </citation>
    <scope>NUCLEOTIDE SEQUENCE</scope>
    <source>
        <strain evidence="2">NBC_00060</strain>
    </source>
</reference>
<feature type="region of interest" description="Disordered" evidence="1">
    <location>
        <begin position="1126"/>
        <end position="1153"/>
    </location>
</feature>
<protein>
    <submittedName>
        <fullName evidence="2">SAV_2336 family protein</fullName>
    </submittedName>
</protein>
<feature type="compositionally biased region" description="Basic and acidic residues" evidence="1">
    <location>
        <begin position="1137"/>
        <end position="1153"/>
    </location>
</feature>
<sequence>MTAARDPRPAESAVSTTLTALVARLREAEIQPTAQELADALWLAGFAGPLARPRPQGPDAVRPVTGGPGVKPPDPVDGAGPAPAERVREHTPGGPVVRTYQGQADLFTPGPGTGPGPGGGAGGAPGGSDGVRVAAPAAATLPEPLALQRALRPLQHYRPPARTAARRLDEQATADRAADTGLILPVLRPDRRRQARLALLMDVSSSTVVWEQTLDELRQVCERAGAFREVQLHYLHEGTDGRPRVAAGVAAGGHLADPSQFWDPAGRQLTLLLSDCAGPMWRSGQLHRLLYGWARTAPLAVVQPLPQRMWRSTHLPTRQGVLRRREGPAGRLEFRPRRPERGREARGIPVPVLALRQSSFGAWARLVSGSTEQTMEAAVGRVRADHGPAAGSTRAEQALAPAERVAAFRATASPDAAQLAACLSAAPLVLPVMQLVQRAMLVDSGPEVLAEVLLSGLLRVCDEESGGGLPGYVFLDGVREELLEHLGAGSAILVLKHCSEYVERRYGRTVRNFPALAAAVLAGSVDPGGSAPAGPSDDSRLRIFARVSAQVLRRFGRPDQFVRPGGADGAGPRELSDRARDCLDRFRSYGTVRDLDMGVQLLSAAVRGERRVAERAYLYGELAQALLLRWELRRLGEDLGEALSAVENALPHERRAHLTLARILEAMADEAESGRAGADEAWWLRALTGAARESGFGGPARAELGEAFLSASGAASNWLHGIPGRARAAEVRTTRQVAVYLLNRAHSSLALIGGIPPASATQRADWRAASLARVRVLRRLAELEPKWAGGCLDSAVQVADALLKEDRTADVLLLRGALLLALARHAAAGPGEEAPLTARAYAERAARDLYAGFETPAPGSLSDDEVSRAWLDVADAVELSQAETDDSTRLTVLQALDQARRYAGADREAQAVCLLRMAKVLRERYESTRSRTHLDSAVVAWSEALELMGPDDPRRAAAFTELGDALTARALAKESVDDARGAVRALRRALDETSESDPELARRRYLLGAAHVRRFHAEEVLSDLHEAHWILGAAARATDRSTVLARIWLLRAEVLRLLSERTGSPSRLGEAADHALRAAEESRAAGEPLTEARARQLRALLMERTAGPARAREEHLEVLRILSAAAAAGQPDAEAEALSRAETDRLDGELGAS</sequence>
<gene>
    <name evidence="2" type="ORF">OHV25_12730</name>
</gene>
<feature type="compositionally biased region" description="Gly residues" evidence="1">
    <location>
        <begin position="111"/>
        <end position="129"/>
    </location>
</feature>